<feature type="compositionally biased region" description="Basic residues" evidence="1">
    <location>
        <begin position="841"/>
        <end position="852"/>
    </location>
</feature>
<dbReference type="PANTHER" id="PTHR33167">
    <property type="entry name" value="TRANSCRIPTION FACTOR, PUTATIVE (DUF863)-RELATED"/>
    <property type="match status" value="1"/>
</dbReference>
<dbReference type="OrthoDB" id="630817at2759"/>
<gene>
    <name evidence="2" type="ORF">DCAR_025403</name>
</gene>
<accession>A0A164U1Z9</accession>
<dbReference type="Gramene" id="KZM88328">
    <property type="protein sequence ID" value="KZM88328"/>
    <property type="gene ID" value="DCAR_025403"/>
</dbReference>
<dbReference type="InterPro" id="IPR008581">
    <property type="entry name" value="DUF863_pln"/>
</dbReference>
<sequence>MATKLHSKAYFPGYYSRDLSNAGNGMWALYDEGKSFQNEQVNDSFLASSTVDRYIGYNKEKVRQTILKHELVFREQLQELHRLYRRQRDLMNEFGRRESHKSLLLAETPKHSFPTLQNSYKDDSYISRISDSYMVKGKVPSNDRTHMKDYEFLKPEYKFQKKMFELEVNDELSTKDGEKREERNLNNPSLSSLDMNLCPGSVSNSQSNRDANRYVVNSKRNNNLVDLNEPIWVDESSTRDPPRNVEISVNLEDVRERDIFGNSSLKSQSVSKESYQSCHGEKDEKSVFNTIQSESLKSGNWHLSRNSKSGTDILGGQTRLDEHTSLSKIADERSSKFFEYSQADPRKGHDARKLFVLDESNEAPQKMKTIFGVQVSEGNLNRSTNTWYLPSSRPLIQGFDAIDSESSCASPRGKICSSLAQNIVSSQDNSGHRTLSPFNGRPPSSAMHMAELSGEKGTNSLRLLPGSNFGASHQSALSFGSNSSKQHGYLDLNTYVAAANNFQNKVVAKQDSVFADTITHSTESIDKQIKPEVTYQMSLDSLQTHSHHFFNKAETVKGPFKDFTSATCGSDFERKRAADSNSRYNGKKLGDDTFHVPHFPKVLVSPICRSKPIHDVSNLDCDGASKVCTQNLKSVGQHKETYSIADYRLNNHFSGRRPQIDLNLTLNEEETPSIPSVSATVVKIAATEIDLEAPAVIESDTDVSFEADLIEKKTGKCSRVSSDDFMYDEISKIAAEAIISISSSQLDLADLTTEALPPQRLLWLSEVISSYEGSDHDSEITKVVLTNVDDTFDEETVPQGMDYFEFMTLNLQESKVEDYCDQPYVLNNRDDGDTRVTSGAKRGRRRQAKRGRQLRDFQRDILPGLVSLSRREVTEDLQTIEEIFKASGQSWQSRFSRRRTARNGRGRKRLGDLTPSPTETLSCLPPPEQQPICRELEVEDRNLTGWGKRTRRLPRQRCSGNHTTMLNC</sequence>
<feature type="compositionally biased region" description="Basic and acidic residues" evidence="1">
    <location>
        <begin position="172"/>
        <end position="184"/>
    </location>
</feature>
<feature type="region of interest" description="Disordered" evidence="1">
    <location>
        <begin position="171"/>
        <end position="210"/>
    </location>
</feature>
<feature type="region of interest" description="Disordered" evidence="1">
    <location>
        <begin position="427"/>
        <end position="447"/>
    </location>
</feature>
<feature type="compositionally biased region" description="Basic residues" evidence="1">
    <location>
        <begin position="898"/>
        <end position="908"/>
    </location>
</feature>
<name>A0A164U1Z9_DAUCS</name>
<evidence type="ECO:0000313" key="2">
    <source>
        <dbReference type="EMBL" id="KZM88328.1"/>
    </source>
</evidence>
<proteinExistence type="predicted"/>
<dbReference type="Pfam" id="PF05904">
    <property type="entry name" value="DUF863"/>
    <property type="match status" value="2"/>
</dbReference>
<feature type="compositionally biased region" description="Polar residues" evidence="1">
    <location>
        <begin position="185"/>
        <end position="194"/>
    </location>
</feature>
<protein>
    <submittedName>
        <fullName evidence="2">Uncharacterized protein</fullName>
    </submittedName>
</protein>
<organism evidence="2">
    <name type="scientific">Daucus carota subsp. sativus</name>
    <name type="common">Carrot</name>
    <dbReference type="NCBI Taxonomy" id="79200"/>
    <lineage>
        <taxon>Eukaryota</taxon>
        <taxon>Viridiplantae</taxon>
        <taxon>Streptophyta</taxon>
        <taxon>Embryophyta</taxon>
        <taxon>Tracheophyta</taxon>
        <taxon>Spermatophyta</taxon>
        <taxon>Magnoliopsida</taxon>
        <taxon>eudicotyledons</taxon>
        <taxon>Gunneridae</taxon>
        <taxon>Pentapetalae</taxon>
        <taxon>asterids</taxon>
        <taxon>campanulids</taxon>
        <taxon>Apiales</taxon>
        <taxon>Apiaceae</taxon>
        <taxon>Apioideae</taxon>
        <taxon>Scandiceae</taxon>
        <taxon>Daucinae</taxon>
        <taxon>Daucus</taxon>
        <taxon>Daucus sect. Daucus</taxon>
    </lineage>
</organism>
<feature type="compositionally biased region" description="Polar residues" evidence="1">
    <location>
        <begin position="427"/>
        <end position="437"/>
    </location>
</feature>
<feature type="region of interest" description="Disordered" evidence="1">
    <location>
        <begin position="898"/>
        <end position="918"/>
    </location>
</feature>
<dbReference type="STRING" id="79200.A0A164U1Z9"/>
<comment type="caution">
    <text evidence="2">The sequence shown here is derived from an EMBL/GenBank/DDBJ whole genome shotgun (WGS) entry which is preliminary data.</text>
</comment>
<evidence type="ECO:0000256" key="1">
    <source>
        <dbReference type="SAM" id="MobiDB-lite"/>
    </source>
</evidence>
<dbReference type="AlphaFoldDB" id="A0A164U1Z9"/>
<dbReference type="OMA" id="VWPFAKK"/>
<dbReference type="KEGG" id="dcr:108196621"/>
<dbReference type="PANTHER" id="PTHR33167:SF63">
    <property type="entry name" value="MYB-CC TYPE TRANSCRIPTION FACTOR LHEQLE-CONTAINING DOMAIN-CONTAINING PROTEIN"/>
    <property type="match status" value="1"/>
</dbReference>
<feature type="region of interest" description="Disordered" evidence="1">
    <location>
        <begin position="830"/>
        <end position="852"/>
    </location>
</feature>
<dbReference type="EMBL" id="LNRQ01000007">
    <property type="protein sequence ID" value="KZM88328.1"/>
    <property type="molecule type" value="Genomic_DNA"/>
</dbReference>
<reference evidence="2" key="1">
    <citation type="journal article" date="2016" name="Nat. Genet.">
        <title>A high-quality carrot genome assembly provides new insights into carotenoid accumulation and asterid genome evolution.</title>
        <authorList>
            <person name="Iorizzo M."/>
            <person name="Ellison S."/>
            <person name="Senalik D."/>
            <person name="Zeng P."/>
            <person name="Satapoomin P."/>
            <person name="Huang J."/>
            <person name="Bowman M."/>
            <person name="Iovene M."/>
            <person name="Sanseverino W."/>
            <person name="Cavagnaro P."/>
            <person name="Yildiz M."/>
            <person name="Macko-Podgorni A."/>
            <person name="Moranska E."/>
            <person name="Grzebelus E."/>
            <person name="Grzebelus D."/>
            <person name="Ashrafi H."/>
            <person name="Zheng Z."/>
            <person name="Cheng S."/>
            <person name="Spooner D."/>
            <person name="Van Deynze A."/>
            <person name="Simon P."/>
        </authorList>
    </citation>
    <scope>NUCLEOTIDE SEQUENCE [LARGE SCALE GENOMIC DNA]</scope>
    <source>
        <tissue evidence="2">Leaf</tissue>
    </source>
</reference>